<evidence type="ECO:0000259" key="8">
    <source>
        <dbReference type="Pfam" id="PF13087"/>
    </source>
</evidence>
<dbReference type="Pfam" id="PF13086">
    <property type="entry name" value="AAA_11"/>
    <property type="match status" value="1"/>
</dbReference>
<name>A0ABT0Y8B2_9ACTN</name>
<dbReference type="CDD" id="cd18808">
    <property type="entry name" value="SF1_C_Upf1"/>
    <property type="match status" value="1"/>
</dbReference>
<organism evidence="10 11">
    <name type="scientific">Paractinoplanes hotanensis</name>
    <dbReference type="NCBI Taxonomy" id="2906497"/>
    <lineage>
        <taxon>Bacteria</taxon>
        <taxon>Bacillati</taxon>
        <taxon>Actinomycetota</taxon>
        <taxon>Actinomycetes</taxon>
        <taxon>Micromonosporales</taxon>
        <taxon>Micromonosporaceae</taxon>
        <taxon>Paractinoplanes</taxon>
    </lineage>
</organism>
<reference evidence="10 11" key="1">
    <citation type="submission" date="2022-06" db="EMBL/GenBank/DDBJ databases">
        <title>Actinoplanes abujensis sp. nov., isolated from Nigerian arid soil.</title>
        <authorList>
            <person name="Ding P."/>
        </authorList>
    </citation>
    <scope>NUCLEOTIDE SEQUENCE [LARGE SCALE GENOMIC DNA]</scope>
    <source>
        <strain evidence="11">TRM88002</strain>
    </source>
</reference>
<dbReference type="RefSeq" id="WP_251801991.1">
    <property type="nucleotide sequence ID" value="NZ_JAMQOL010000047.1"/>
</dbReference>
<keyword evidence="5" id="KW-0067">ATP-binding</keyword>
<evidence type="ECO:0000259" key="9">
    <source>
        <dbReference type="Pfam" id="PF18741"/>
    </source>
</evidence>
<proteinExistence type="inferred from homology"/>
<dbReference type="Gene3D" id="3.40.50.300">
    <property type="entry name" value="P-loop containing nucleotide triphosphate hydrolases"/>
    <property type="match status" value="3"/>
</dbReference>
<dbReference type="InterPro" id="IPR041679">
    <property type="entry name" value="DNA2/NAM7-like_C"/>
</dbReference>
<evidence type="ECO:0000313" key="11">
    <source>
        <dbReference type="Proteomes" id="UP001523216"/>
    </source>
</evidence>
<dbReference type="EMBL" id="JAMQOL010000047">
    <property type="protein sequence ID" value="MCM4082274.1"/>
    <property type="molecule type" value="Genomic_DNA"/>
</dbReference>
<dbReference type="InterPro" id="IPR047187">
    <property type="entry name" value="SF1_C_Upf1"/>
</dbReference>
<feature type="region of interest" description="Disordered" evidence="6">
    <location>
        <begin position="1448"/>
        <end position="1479"/>
    </location>
</feature>
<dbReference type="SUPFAM" id="SSF52540">
    <property type="entry name" value="P-loop containing nucleoside triphosphate hydrolases"/>
    <property type="match status" value="1"/>
</dbReference>
<evidence type="ECO:0000256" key="2">
    <source>
        <dbReference type="ARBA" id="ARBA00022741"/>
    </source>
</evidence>
<sequence>MPDVMSPTDPDLIDQTRRLVTYLRFVNRNARPGARDALKDASPIWLNDLMPLRSQADDVFLAVERQPPDPFPVPPPLLDGWLSADMDLTNPWGEGPSLRQIDKTGPGSGYPDEVVRAMHGWDPLWREWAAAAQAAPAAADPYASLQDLIGKALKEDQELVLGVGLVSLFDSGRWLLRQHVLVAEVEAEVDADHDIIRLALVDGLHRADEDALDLNDGYIAARAGPPLGAPGGLDPLSPEVERWLHAWLERHWRARPRWEPVMAEPDPAPDGRLLVTMSPALFLRQRESNGVAGFYDQIARTLEGPEARCPLGLAQLVQPMDSQQRVAWLDGSSVVPAILADPLLPLASNQQQRHVVEQLRTDAAVVVQGPPGTGKTHTIANLISALLADGLRVLVTSKHAQPLRVVHDLLPESVRNLAVLATGKSADGRKDLDRTLIALSEQSSVTNEAVLRQEIDDLRRRHADLRHRLVRAGDALRDVRAEEYQPRSLSIDGYSGTPAQVAAAVERGRAQHGWVGPVPSGAPSPPLSDDEAGELLGLLRRFASPDAATDQEVPDPETLMQPRTVVRAVRAIIDAEHIFGADLDEAKSLMNSLSGPVLQEIARSVDGAADALGGCGLTEMMSSWDMDDWRRNAAIDMLQRRNTAAWQALSHAFSEIAAHLQTVTSARDRDVEWVVEGLSEADYARLLRQAKRLRAYLQGGGGVRRFCPSPEQSQAAELLVSCTVGGMPPTSLVQVHAVIAALQTDGACVTVVEMCRALGIIVGTATHRLQLAQLQDVHSSLTALARMAAARQSIERALLQPDTRYLINSAQRWDLIVRLVRNSSRVIVAGQSAQVLERLRHTLLSAGSSARPGPIVGRLLKTLRDRDTDGYAAAYEDLLHVYDGQVARQRCGLLGDRLAAVHPDLAERLRAGFSETAWDQQMPQLQAAWNWSRAAAHVAGMSGVHRERERRQALDEVEVRLRQVTEVLAGKQALLHFIMRKDVPMSKALQAFRTAVNLFGKDGGTYKSQRLKSLRSAMRDASRAIPALLMPVGEVASDVPAEPDTFDVVIVDEASQVTIDSTFLLWLAPRAIIVGDDQQCSPGVPPKKLPAYWRMANAYLREMPDHLRQGFGPDSNLYELMSTHLVRVVRLVEHFRCMPEIIGWSSDEFYQGRLLPLRQFGAERLDPLVVIPVENADVDGVGTSIRNHTEAAEIVERIKKLIEDPRYQDKSIGVIVMFGADRHTKLLDQLLDERIGHANRKRFNIRVGDPPAFQGDERDVILLSMVVKTRPSPATSRKDRQRFNVAASRARDQLWLFTSVPADELGTTDLRRSLLTYMQNPPAKFLMDRRLDQIPTDRLRTPFESLLEQRVFGELRRQDFTVIPQYPIYGRPIDLLVVGDNGQLAVECHSPALPMTPDDIARDIERERELRPTGWEIVRIRESDYLLDPEAALAPLWEQLRRRGIGPTSLRPAPLNSTQTWTPINLPDSEDDDHEDSDA</sequence>
<protein>
    <submittedName>
        <fullName evidence="10">AAA domain-containing protein</fullName>
    </submittedName>
</protein>
<accession>A0ABT0Y8B2</accession>
<dbReference type="Pfam" id="PF18741">
    <property type="entry name" value="MTES_1575"/>
    <property type="match status" value="1"/>
</dbReference>
<evidence type="ECO:0000256" key="1">
    <source>
        <dbReference type="ARBA" id="ARBA00007913"/>
    </source>
</evidence>
<feature type="domain" description="DNA2/NAM7 helicase helicase" evidence="7">
    <location>
        <begin position="349"/>
        <end position="402"/>
    </location>
</feature>
<dbReference type="Proteomes" id="UP001523216">
    <property type="component" value="Unassembled WGS sequence"/>
</dbReference>
<evidence type="ECO:0000259" key="7">
    <source>
        <dbReference type="Pfam" id="PF13086"/>
    </source>
</evidence>
<evidence type="ECO:0000256" key="3">
    <source>
        <dbReference type="ARBA" id="ARBA00022801"/>
    </source>
</evidence>
<evidence type="ECO:0000256" key="4">
    <source>
        <dbReference type="ARBA" id="ARBA00022806"/>
    </source>
</evidence>
<keyword evidence="11" id="KW-1185">Reference proteome</keyword>
<dbReference type="InterPro" id="IPR049468">
    <property type="entry name" value="Restrct_endonuc-II-like_dom"/>
</dbReference>
<gene>
    <name evidence="10" type="ORF">LXN57_32375</name>
</gene>
<comment type="similarity">
    <text evidence="1">Belongs to the DNA2/NAM7 helicase family.</text>
</comment>
<keyword evidence="4" id="KW-0347">Helicase</keyword>
<evidence type="ECO:0000256" key="5">
    <source>
        <dbReference type="ARBA" id="ARBA00022840"/>
    </source>
</evidence>
<evidence type="ECO:0000256" key="6">
    <source>
        <dbReference type="SAM" id="MobiDB-lite"/>
    </source>
</evidence>
<keyword evidence="3" id="KW-0378">Hydrolase</keyword>
<dbReference type="InterPro" id="IPR027417">
    <property type="entry name" value="P-loop_NTPase"/>
</dbReference>
<dbReference type="Pfam" id="PF13087">
    <property type="entry name" value="AAA_12"/>
    <property type="match status" value="1"/>
</dbReference>
<dbReference type="InterPro" id="IPR050534">
    <property type="entry name" value="Coronavir_polyprotein_1ab"/>
</dbReference>
<feature type="domain" description="DNA2/NAM7 helicase-like C-terminal" evidence="8">
    <location>
        <begin position="1118"/>
        <end position="1297"/>
    </location>
</feature>
<keyword evidence="2" id="KW-0547">Nucleotide-binding</keyword>
<feature type="compositionally biased region" description="Acidic residues" evidence="6">
    <location>
        <begin position="1468"/>
        <end position="1479"/>
    </location>
</feature>
<dbReference type="Gene3D" id="3.40.960.10">
    <property type="entry name" value="VSR Endonuclease"/>
    <property type="match status" value="1"/>
</dbReference>
<dbReference type="PANTHER" id="PTHR43788">
    <property type="entry name" value="DNA2/NAM7 HELICASE FAMILY MEMBER"/>
    <property type="match status" value="1"/>
</dbReference>
<dbReference type="InterPro" id="IPR041677">
    <property type="entry name" value="DNA2/NAM7_AAA_11"/>
</dbReference>
<dbReference type="PANTHER" id="PTHR43788:SF8">
    <property type="entry name" value="DNA-BINDING PROTEIN SMUBP-2"/>
    <property type="match status" value="1"/>
</dbReference>
<evidence type="ECO:0000313" key="10">
    <source>
        <dbReference type="EMBL" id="MCM4082274.1"/>
    </source>
</evidence>
<comment type="caution">
    <text evidence="10">The sequence shown here is derived from an EMBL/GenBank/DDBJ whole genome shotgun (WGS) entry which is preliminary data.</text>
</comment>
<feature type="domain" description="Restriction endonuclease type II-like" evidence="9">
    <location>
        <begin position="1348"/>
        <end position="1440"/>
    </location>
</feature>